<reference evidence="2 3" key="1">
    <citation type="submission" date="2018-11" db="EMBL/GenBank/DDBJ databases">
        <title>Sequencing the genomes of 1000 actinobacteria strains.</title>
        <authorList>
            <person name="Klenk H.-P."/>
        </authorList>
    </citation>
    <scope>NUCLEOTIDE SEQUENCE [LARGE SCALE GENOMIC DNA]</scope>
    <source>
        <strain evidence="2 3">DSM 43634</strain>
    </source>
</reference>
<evidence type="ECO:0000313" key="3">
    <source>
        <dbReference type="Proteomes" id="UP000271683"/>
    </source>
</evidence>
<evidence type="ECO:0000313" key="2">
    <source>
        <dbReference type="EMBL" id="ROP32834.1"/>
    </source>
</evidence>
<keyword evidence="1" id="KW-0812">Transmembrane</keyword>
<gene>
    <name evidence="2" type="ORF">EDD30_5783</name>
</gene>
<feature type="transmembrane region" description="Helical" evidence="1">
    <location>
        <begin position="94"/>
        <end position="114"/>
    </location>
</feature>
<dbReference type="EMBL" id="RJKL01000001">
    <property type="protein sequence ID" value="ROP32834.1"/>
    <property type="molecule type" value="Genomic_DNA"/>
</dbReference>
<keyword evidence="1" id="KW-1133">Transmembrane helix</keyword>
<sequence length="126" mass="13863">MVKRLPATRPPMPRIIHYVDPSTPAELAYPMNPAQLAARQRQHDALYAQWKARQKAIAERDRKVRHFWLGFGAVLGLAVLGLLIAAGWLLWTGIGLGALAVPVLIAIIAALAVGGHRCITVVQHWH</sequence>
<name>A0A3N1GRJ8_9ACTN</name>
<organism evidence="2 3">
    <name type="scientific">Couchioplanes caeruleus</name>
    <dbReference type="NCBI Taxonomy" id="56438"/>
    <lineage>
        <taxon>Bacteria</taxon>
        <taxon>Bacillati</taxon>
        <taxon>Actinomycetota</taxon>
        <taxon>Actinomycetes</taxon>
        <taxon>Micromonosporales</taxon>
        <taxon>Micromonosporaceae</taxon>
        <taxon>Couchioplanes</taxon>
    </lineage>
</organism>
<proteinExistence type="predicted"/>
<comment type="caution">
    <text evidence="2">The sequence shown here is derived from an EMBL/GenBank/DDBJ whole genome shotgun (WGS) entry which is preliminary data.</text>
</comment>
<feature type="transmembrane region" description="Helical" evidence="1">
    <location>
        <begin position="67"/>
        <end position="88"/>
    </location>
</feature>
<accession>A0A3N1GRJ8</accession>
<keyword evidence="1" id="KW-0472">Membrane</keyword>
<dbReference type="AlphaFoldDB" id="A0A3N1GRJ8"/>
<protein>
    <submittedName>
        <fullName evidence="2">Uncharacterized protein</fullName>
    </submittedName>
</protein>
<dbReference type="Proteomes" id="UP000271683">
    <property type="component" value="Unassembled WGS sequence"/>
</dbReference>
<dbReference type="RefSeq" id="WP_123678553.1">
    <property type="nucleotide sequence ID" value="NZ_RJKL01000001.1"/>
</dbReference>
<evidence type="ECO:0000256" key="1">
    <source>
        <dbReference type="SAM" id="Phobius"/>
    </source>
</evidence>